<keyword evidence="1" id="KW-0732">Signal</keyword>
<evidence type="ECO:0000256" key="1">
    <source>
        <dbReference type="SAM" id="SignalP"/>
    </source>
</evidence>
<sequence length="417" mass="45782">MMFQGVFFVLVLATGSSSAFAPTSLAAGRYNVVSTTQVAAQSPVIVVETTSTSTESEATAMTMQSSFLQDLQLDASTTRLPYSPTGYSTWKWKTHHSSQNQQQQHAAPVGSVDPASNVQTTHSINYLEVGDPSKPAILLVHGFGASSYHWRYNIPILAQKYNVYALDLLGFGWSDKPIMDYDASIWRDQVVDFVNEIILVKGKNRKVAIAGNSLGGYTAMYASSDTRIKDNVSGCVLLNAAGKFRDPEAPDVKAEPNPIIKSISSAIQRFVIACSFVYTKQPARIEQILRQVYPINDANVDSELVESIRTPALDASAAEVFYRVITKTGSGKQPYVDDILKELDTVPVLLAWGESDPWIRSAAADKIQRLHAEFHKDDERSWIKRVSIDAGHCPHDEAPEAVNDAILEFADTIFASQ</sequence>
<feature type="signal peptide" evidence="1">
    <location>
        <begin position="1"/>
        <end position="19"/>
    </location>
</feature>
<dbReference type="InterPro" id="IPR029058">
    <property type="entry name" value="AB_hydrolase_fold"/>
</dbReference>
<dbReference type="Proteomes" id="UP001530293">
    <property type="component" value="Unassembled WGS sequence"/>
</dbReference>
<dbReference type="PANTHER" id="PTHR46438:SF2">
    <property type="entry name" value="ALPHA_BETA-HYDROLASES SUPERFAMILY PROTEIN"/>
    <property type="match status" value="1"/>
</dbReference>
<gene>
    <name evidence="3" type="ORF">ACHAWU_005702</name>
</gene>
<dbReference type="AlphaFoldDB" id="A0ABD3MQP3"/>
<accession>A0ABD3MQP3</accession>
<dbReference type="PRINTS" id="PR00412">
    <property type="entry name" value="EPOXHYDRLASE"/>
</dbReference>
<proteinExistence type="predicted"/>
<reference evidence="3 4" key="1">
    <citation type="submission" date="2024-10" db="EMBL/GenBank/DDBJ databases">
        <title>Updated reference genomes for cyclostephanoid diatoms.</title>
        <authorList>
            <person name="Roberts W.R."/>
            <person name="Alverson A.J."/>
        </authorList>
    </citation>
    <scope>NUCLEOTIDE SEQUENCE [LARGE SCALE GENOMIC DNA]</scope>
    <source>
        <strain evidence="3 4">AJA232-27</strain>
    </source>
</reference>
<evidence type="ECO:0000259" key="2">
    <source>
        <dbReference type="Pfam" id="PF12697"/>
    </source>
</evidence>
<dbReference type="InterPro" id="IPR000073">
    <property type="entry name" value="AB_hydrolase_1"/>
</dbReference>
<protein>
    <recommendedName>
        <fullName evidence="2">AB hydrolase-1 domain-containing protein</fullName>
    </recommendedName>
</protein>
<keyword evidence="4" id="KW-1185">Reference proteome</keyword>
<dbReference type="InterPro" id="IPR000639">
    <property type="entry name" value="Epox_hydrolase-like"/>
</dbReference>
<name>A0ABD3MQP3_9STRA</name>
<feature type="chain" id="PRO_5044895882" description="AB hydrolase-1 domain-containing protein" evidence="1">
    <location>
        <begin position="20"/>
        <end position="417"/>
    </location>
</feature>
<dbReference type="PANTHER" id="PTHR46438">
    <property type="entry name" value="ALPHA/BETA-HYDROLASES SUPERFAMILY PROTEIN"/>
    <property type="match status" value="1"/>
</dbReference>
<comment type="caution">
    <text evidence="3">The sequence shown here is derived from an EMBL/GenBank/DDBJ whole genome shotgun (WGS) entry which is preliminary data.</text>
</comment>
<dbReference type="Pfam" id="PF12697">
    <property type="entry name" value="Abhydrolase_6"/>
    <property type="match status" value="1"/>
</dbReference>
<evidence type="ECO:0000313" key="3">
    <source>
        <dbReference type="EMBL" id="KAL3766310.1"/>
    </source>
</evidence>
<feature type="domain" description="AB hydrolase-1" evidence="2">
    <location>
        <begin position="137"/>
        <end position="405"/>
    </location>
</feature>
<organism evidence="3 4">
    <name type="scientific">Discostella pseudostelligera</name>
    <dbReference type="NCBI Taxonomy" id="259834"/>
    <lineage>
        <taxon>Eukaryota</taxon>
        <taxon>Sar</taxon>
        <taxon>Stramenopiles</taxon>
        <taxon>Ochrophyta</taxon>
        <taxon>Bacillariophyta</taxon>
        <taxon>Coscinodiscophyceae</taxon>
        <taxon>Thalassiosirophycidae</taxon>
        <taxon>Stephanodiscales</taxon>
        <taxon>Stephanodiscaceae</taxon>
        <taxon>Discostella</taxon>
    </lineage>
</organism>
<dbReference type="SUPFAM" id="SSF53474">
    <property type="entry name" value="alpha/beta-Hydrolases"/>
    <property type="match status" value="1"/>
</dbReference>
<evidence type="ECO:0000313" key="4">
    <source>
        <dbReference type="Proteomes" id="UP001530293"/>
    </source>
</evidence>
<dbReference type="PRINTS" id="PR00111">
    <property type="entry name" value="ABHYDROLASE"/>
</dbReference>
<dbReference type="EMBL" id="JALLBG020000087">
    <property type="protein sequence ID" value="KAL3766310.1"/>
    <property type="molecule type" value="Genomic_DNA"/>
</dbReference>
<dbReference type="Gene3D" id="3.40.50.1820">
    <property type="entry name" value="alpha/beta hydrolase"/>
    <property type="match status" value="1"/>
</dbReference>